<dbReference type="Proteomes" id="UP001164539">
    <property type="component" value="Chromosome 8"/>
</dbReference>
<organism evidence="1 2">
    <name type="scientific">Melia azedarach</name>
    <name type="common">Chinaberry tree</name>
    <dbReference type="NCBI Taxonomy" id="155640"/>
    <lineage>
        <taxon>Eukaryota</taxon>
        <taxon>Viridiplantae</taxon>
        <taxon>Streptophyta</taxon>
        <taxon>Embryophyta</taxon>
        <taxon>Tracheophyta</taxon>
        <taxon>Spermatophyta</taxon>
        <taxon>Magnoliopsida</taxon>
        <taxon>eudicotyledons</taxon>
        <taxon>Gunneridae</taxon>
        <taxon>Pentapetalae</taxon>
        <taxon>rosids</taxon>
        <taxon>malvids</taxon>
        <taxon>Sapindales</taxon>
        <taxon>Meliaceae</taxon>
        <taxon>Melia</taxon>
    </lineage>
</organism>
<protein>
    <submittedName>
        <fullName evidence="1">S-acyltransferase</fullName>
    </submittedName>
</protein>
<comment type="caution">
    <text evidence="1">The sequence shown here is derived from an EMBL/GenBank/DDBJ whole genome shotgun (WGS) entry which is preliminary data.</text>
</comment>
<reference evidence="1 2" key="1">
    <citation type="journal article" date="2023" name="Science">
        <title>Complex scaffold remodeling in plant triterpene biosynthesis.</title>
        <authorList>
            <person name="De La Pena R."/>
            <person name="Hodgson H."/>
            <person name="Liu J.C."/>
            <person name="Stephenson M.J."/>
            <person name="Martin A.C."/>
            <person name="Owen C."/>
            <person name="Harkess A."/>
            <person name="Leebens-Mack J."/>
            <person name="Jimenez L.E."/>
            <person name="Osbourn A."/>
            <person name="Sattely E.S."/>
        </authorList>
    </citation>
    <scope>NUCLEOTIDE SEQUENCE [LARGE SCALE GENOMIC DNA]</scope>
    <source>
        <strain evidence="2">cv. JPN11</strain>
        <tissue evidence="1">Leaf</tissue>
    </source>
</reference>
<accession>A0ACC1XN34</accession>
<evidence type="ECO:0000313" key="1">
    <source>
        <dbReference type="EMBL" id="KAJ4712867.1"/>
    </source>
</evidence>
<proteinExistence type="predicted"/>
<sequence>MAWNVFRYCTLLRALGSVMILVVLGIIGVSYYAVVVAKYGPALFHGGFDSIIAFLVLLLFHSLLVMLLWSYFSVVTTDPGGVPPNWIPEVDEEQGDTNRWVGSEDGHVGLGSNQSAMLIKPKTQGIRFCQKCNQFKPPRCHHCSVCRRCILKMDHHCVWVVNCVGAFNYKYFLLFLFYTFLETSLVTVSLSPVFIALFADEEIPVSPGDLAATFITFVLNLAFVLSILGFLIMHISLVARNTTTIEAFEIKTSPKWHYDLGWKMNFEQVFGKNKKYWFVPAYSKDDLEWMPSFHSVEYPARPDADDL</sequence>
<keyword evidence="2" id="KW-1185">Reference proteome</keyword>
<gene>
    <name evidence="1" type="ORF">OWV82_015035</name>
</gene>
<evidence type="ECO:0000313" key="2">
    <source>
        <dbReference type="Proteomes" id="UP001164539"/>
    </source>
</evidence>
<dbReference type="EMBL" id="CM051401">
    <property type="protein sequence ID" value="KAJ4712867.1"/>
    <property type="molecule type" value="Genomic_DNA"/>
</dbReference>
<name>A0ACC1XN34_MELAZ</name>